<dbReference type="Pfam" id="PF00232">
    <property type="entry name" value="Glyco_hydro_1"/>
    <property type="match status" value="1"/>
</dbReference>
<comment type="similarity">
    <text evidence="1 4">Belongs to the glycosyl hydrolase 1 family.</text>
</comment>
<feature type="region of interest" description="Disordered" evidence="5">
    <location>
        <begin position="412"/>
        <end position="436"/>
    </location>
</feature>
<dbReference type="PRINTS" id="PR00131">
    <property type="entry name" value="GLHYDRLASE1"/>
</dbReference>
<dbReference type="PANTHER" id="PTHR10353">
    <property type="entry name" value="GLYCOSYL HYDROLASE"/>
    <property type="match status" value="1"/>
</dbReference>
<evidence type="ECO:0000256" key="2">
    <source>
        <dbReference type="ARBA" id="ARBA00022801"/>
    </source>
</evidence>
<keyword evidence="6" id="KW-0812">Transmembrane</keyword>
<evidence type="ECO:0000256" key="1">
    <source>
        <dbReference type="ARBA" id="ARBA00010838"/>
    </source>
</evidence>
<keyword evidence="3" id="KW-0326">Glycosidase</keyword>
<keyword evidence="6" id="KW-0472">Membrane</keyword>
<dbReference type="SUPFAM" id="SSF51445">
    <property type="entry name" value="(Trans)glycosidases"/>
    <property type="match status" value="1"/>
</dbReference>
<evidence type="ECO:0008006" key="9">
    <source>
        <dbReference type="Google" id="ProtNLM"/>
    </source>
</evidence>
<evidence type="ECO:0000313" key="7">
    <source>
        <dbReference type="EMBL" id="CAE8738862.1"/>
    </source>
</evidence>
<evidence type="ECO:0000256" key="3">
    <source>
        <dbReference type="ARBA" id="ARBA00023295"/>
    </source>
</evidence>
<keyword evidence="2" id="KW-0378">Hydrolase</keyword>
<evidence type="ECO:0000313" key="8">
    <source>
        <dbReference type="Proteomes" id="UP000626109"/>
    </source>
</evidence>
<dbReference type="InterPro" id="IPR017853">
    <property type="entry name" value="GH"/>
</dbReference>
<protein>
    <recommendedName>
        <fullName evidence="9">Beta-glucosidase</fullName>
    </recommendedName>
</protein>
<keyword evidence="6" id="KW-1133">Transmembrane helix</keyword>
<organism evidence="7 8">
    <name type="scientific">Polarella glacialis</name>
    <name type="common">Dinoflagellate</name>
    <dbReference type="NCBI Taxonomy" id="89957"/>
    <lineage>
        <taxon>Eukaryota</taxon>
        <taxon>Sar</taxon>
        <taxon>Alveolata</taxon>
        <taxon>Dinophyceae</taxon>
        <taxon>Suessiales</taxon>
        <taxon>Suessiaceae</taxon>
        <taxon>Polarella</taxon>
    </lineage>
</organism>
<dbReference type="AlphaFoldDB" id="A0A813LVC4"/>
<comment type="caution">
    <text evidence="7">The sequence shown here is derived from an EMBL/GenBank/DDBJ whole genome shotgun (WGS) entry which is preliminary data.</text>
</comment>
<accession>A0A813LVC4</accession>
<dbReference type="Gene3D" id="3.20.20.80">
    <property type="entry name" value="Glycosidases"/>
    <property type="match status" value="1"/>
</dbReference>
<dbReference type="InterPro" id="IPR001360">
    <property type="entry name" value="Glyco_hydro_1"/>
</dbReference>
<evidence type="ECO:0000256" key="5">
    <source>
        <dbReference type="SAM" id="MobiDB-lite"/>
    </source>
</evidence>
<dbReference type="Proteomes" id="UP000626109">
    <property type="component" value="Unassembled WGS sequence"/>
</dbReference>
<proteinExistence type="inferred from homology"/>
<dbReference type="GO" id="GO:0005975">
    <property type="term" value="P:carbohydrate metabolic process"/>
    <property type="evidence" value="ECO:0007669"/>
    <property type="project" value="InterPro"/>
</dbReference>
<feature type="transmembrane region" description="Helical" evidence="6">
    <location>
        <begin position="387"/>
        <end position="407"/>
    </location>
</feature>
<dbReference type="PANTHER" id="PTHR10353:SF36">
    <property type="entry name" value="LP05116P"/>
    <property type="match status" value="1"/>
</dbReference>
<sequence>MCLLPRFTKEESFLVKGSFDFYGLNTYSGKYITANTSLLEGWQESEGLDGKPIGPIADSDWLLVVPRALRAYLAYVQNRYSPGAIIITENGVDVPGEDLMPLAEALDDTYRVDYFRTYIEQVALAVQLSAAPVTVYFAWSLLDNFEWADGYSKRFGITFVNYRTQERTPKASAKWFTGLFRKLASAQAAKTALQDSAGSAQAAQTTLVSSASEVHRSDNASLQCLRPEAAGCGWLRNKAACLSSLDGREGYKSHDLKVGGEPCVWCGGTACTSFSNSNCAPYDWLINGQGVAYNLFFADGIFDVARCPDAPAPATAPATAPAVIATGPNITHVQAPAVLTDEPSSVPVANELVPEPSSVLVPQPSAVLVPEPSLKSGSQTWSPGGQIALGAGVGLLLVAGVVFLSSWRPRKESRGFKYSSDASSSSDSSTSETDAA</sequence>
<reference evidence="7" key="1">
    <citation type="submission" date="2021-02" db="EMBL/GenBank/DDBJ databases">
        <authorList>
            <person name="Dougan E. K."/>
            <person name="Rhodes N."/>
            <person name="Thang M."/>
            <person name="Chan C."/>
        </authorList>
    </citation>
    <scope>NUCLEOTIDE SEQUENCE</scope>
</reference>
<feature type="compositionally biased region" description="Low complexity" evidence="5">
    <location>
        <begin position="419"/>
        <end position="436"/>
    </location>
</feature>
<dbReference type="EMBL" id="CAJNNW010037015">
    <property type="protein sequence ID" value="CAE8738862.1"/>
    <property type="molecule type" value="Genomic_DNA"/>
</dbReference>
<dbReference type="GO" id="GO:0008422">
    <property type="term" value="F:beta-glucosidase activity"/>
    <property type="evidence" value="ECO:0007669"/>
    <property type="project" value="TreeGrafter"/>
</dbReference>
<evidence type="ECO:0000256" key="6">
    <source>
        <dbReference type="SAM" id="Phobius"/>
    </source>
</evidence>
<evidence type="ECO:0000256" key="4">
    <source>
        <dbReference type="RuleBase" id="RU003690"/>
    </source>
</evidence>
<name>A0A813LVC4_POLGL</name>
<gene>
    <name evidence="7" type="ORF">PGLA2088_LOCUS49375</name>
</gene>